<dbReference type="GO" id="GO:0070274">
    <property type="term" value="C:RES complex"/>
    <property type="evidence" value="ECO:0007669"/>
    <property type="project" value="TreeGrafter"/>
</dbReference>
<dbReference type="AlphaFoldDB" id="A0A090M4T7"/>
<evidence type="ECO:0000313" key="4">
    <source>
        <dbReference type="Proteomes" id="UP000009170"/>
    </source>
</evidence>
<dbReference type="Pfam" id="PF09736">
    <property type="entry name" value="Bud13"/>
    <property type="match status" value="1"/>
</dbReference>
<gene>
    <name evidence="3" type="ORF">OT_ostta09g04020</name>
</gene>
<sequence length="502" mass="55595">MSSKLDYLKKYMSAGSADPTKSKPDADGKRRKKKRAKAKETAAVRIIDGDVGFGEDGARARALEEEGPTVLDARGREVNATEMDATEIERRAVTYMGIKEDGSGWAAAETAPRRRRHDSDSEEDVALAAANVGARRRHDSDSEDEKVDVGAVTATTATPSARVGDSELQYDSDGDLIVPAETAGDGELQYDSDGDLILPSDTVMGSGAATDELQYDSDGDLIIPDEPAGGNVGELQYDSDGDLIVPLETLKPPEEGENDNNVVKHREKKDKMHKMTDGTSTGLVSAAQVIMEAEMKRKAERERMAKMTDEQSGRGAATNYRDKATGKLMDREEMKRRAEATKPKERERPVWASGVEQARQAKQFEADLEKAKDAPFAHADIDAEYEEAQREALRFGDPMAHLSRKKRQKEALNLPSVVDGLGLSTEDLKKSGFCIPQEVPAHSWIRRGMTAPHNRYGIKPGRHWDGVDRSTGFERKMFRKKNELRERAELMNTDLEEHNEWF</sequence>
<evidence type="ECO:0000256" key="2">
    <source>
        <dbReference type="SAM" id="MobiDB-lite"/>
    </source>
</evidence>
<feature type="region of interest" description="Disordered" evidence="2">
    <location>
        <begin position="332"/>
        <end position="351"/>
    </location>
</feature>
<protein>
    <submittedName>
        <fullName evidence="3">Bud13</fullName>
    </submittedName>
</protein>
<dbReference type="STRING" id="70448.A0A090M4T7"/>
<comment type="similarity">
    <text evidence="1">Belongs to the CWC26 family.</text>
</comment>
<dbReference type="GO" id="GO:0005684">
    <property type="term" value="C:U2-type spliceosomal complex"/>
    <property type="evidence" value="ECO:0007669"/>
    <property type="project" value="TreeGrafter"/>
</dbReference>
<keyword evidence="4" id="KW-1185">Reference proteome</keyword>
<dbReference type="InterPro" id="IPR051112">
    <property type="entry name" value="CWC26_splicing_factor"/>
</dbReference>
<feature type="region of interest" description="Disordered" evidence="2">
    <location>
        <begin position="11"/>
        <end position="41"/>
    </location>
</feature>
<dbReference type="Proteomes" id="UP000009170">
    <property type="component" value="Unassembled WGS sequence"/>
</dbReference>
<dbReference type="GO" id="GO:0003723">
    <property type="term" value="F:RNA binding"/>
    <property type="evidence" value="ECO:0007669"/>
    <property type="project" value="TreeGrafter"/>
</dbReference>
<accession>A0A090M4T7</accession>
<reference evidence="3 4" key="2">
    <citation type="journal article" date="2014" name="BMC Genomics">
        <title>An improved genome of the model marine alga Ostreococcus tauri unfolds by assessing Illumina de novo assemblies.</title>
        <authorList>
            <person name="Blanc-Mathieu R."/>
            <person name="Verhelst B."/>
            <person name="Derelle E."/>
            <person name="Rombauts S."/>
            <person name="Bouget F.Y."/>
            <person name="Carre I."/>
            <person name="Chateau A."/>
            <person name="Eyre-Walker A."/>
            <person name="Grimsley N."/>
            <person name="Moreau H."/>
            <person name="Piegu B."/>
            <person name="Rivals E."/>
            <person name="Schackwitz W."/>
            <person name="Van de Peer Y."/>
            <person name="Piganeau G."/>
        </authorList>
    </citation>
    <scope>NUCLEOTIDE SEQUENCE [LARGE SCALE GENOMIC DNA]</scope>
    <source>
        <strain evidence="4">OTTH 0595 / CCAP 157/2 / RCC745</strain>
    </source>
</reference>
<dbReference type="RefSeq" id="XP_022839704.1">
    <property type="nucleotide sequence ID" value="XM_022983441.1"/>
</dbReference>
<dbReference type="GO" id="GO:0000398">
    <property type="term" value="P:mRNA splicing, via spliceosome"/>
    <property type="evidence" value="ECO:0007669"/>
    <property type="project" value="TreeGrafter"/>
</dbReference>
<proteinExistence type="inferred from homology"/>
<name>A0A090M4T7_OSTTA</name>
<feature type="compositionally biased region" description="Low complexity" evidence="2">
    <location>
        <begin position="149"/>
        <end position="163"/>
    </location>
</feature>
<dbReference type="GeneID" id="34946158"/>
<feature type="region of interest" description="Disordered" evidence="2">
    <location>
        <begin position="61"/>
        <end position="85"/>
    </location>
</feature>
<dbReference type="OrthoDB" id="6022at2759"/>
<evidence type="ECO:0000313" key="3">
    <source>
        <dbReference type="EMBL" id="CEF99206.1"/>
    </source>
</evidence>
<organism evidence="3 4">
    <name type="scientific">Ostreococcus tauri</name>
    <name type="common">Marine green alga</name>
    <dbReference type="NCBI Taxonomy" id="70448"/>
    <lineage>
        <taxon>Eukaryota</taxon>
        <taxon>Viridiplantae</taxon>
        <taxon>Chlorophyta</taxon>
        <taxon>Mamiellophyceae</taxon>
        <taxon>Mamiellales</taxon>
        <taxon>Bathycoccaceae</taxon>
        <taxon>Ostreococcus</taxon>
    </lineage>
</organism>
<dbReference type="InterPro" id="IPR018609">
    <property type="entry name" value="Bud13"/>
</dbReference>
<feature type="region of interest" description="Disordered" evidence="2">
    <location>
        <begin position="218"/>
        <end position="278"/>
    </location>
</feature>
<dbReference type="InParanoid" id="A0A090M4T7"/>
<dbReference type="KEGG" id="ota:OT_ostta09g04020"/>
<dbReference type="PANTHER" id="PTHR31809:SF0">
    <property type="entry name" value="BUD13 HOMOLOG"/>
    <property type="match status" value="1"/>
</dbReference>
<feature type="compositionally biased region" description="Basic and acidic residues" evidence="2">
    <location>
        <begin position="332"/>
        <end position="349"/>
    </location>
</feature>
<feature type="region of interest" description="Disordered" evidence="2">
    <location>
        <begin position="103"/>
        <end position="172"/>
    </location>
</feature>
<reference evidence="4" key="1">
    <citation type="journal article" date="2006" name="Proc. Natl. Acad. Sci. U.S.A.">
        <title>Genome analysis of the smallest free-living eukaryote Ostreococcus tauri unveils many unique features.</title>
        <authorList>
            <person name="Derelle E."/>
            <person name="Ferraz C."/>
            <person name="Rombauts S."/>
            <person name="Rouze P."/>
            <person name="Worden A.Z."/>
            <person name="Robbens S."/>
            <person name="Partensky F."/>
            <person name="Degroeve S."/>
            <person name="Echeynie S."/>
            <person name="Cooke R."/>
            <person name="Saeys Y."/>
            <person name="Wuyts J."/>
            <person name="Jabbari K."/>
            <person name="Bowler C."/>
            <person name="Panaud O."/>
            <person name="Piegu B."/>
            <person name="Ball S.G."/>
            <person name="Ral J.-P."/>
            <person name="Bouget F.-Y."/>
            <person name="Piganeau G."/>
            <person name="De Baets B."/>
            <person name="Picard A."/>
            <person name="Delseny M."/>
            <person name="Demaille J."/>
            <person name="Van de Peer Y."/>
            <person name="Moreau H."/>
        </authorList>
    </citation>
    <scope>NUCLEOTIDE SEQUENCE [LARGE SCALE GENOMIC DNA]</scope>
    <source>
        <strain evidence="4">OTTH 0595 / CCAP 157/2 / RCC745</strain>
    </source>
</reference>
<dbReference type="PANTHER" id="PTHR31809">
    <property type="entry name" value="BUD13 HOMOLOG"/>
    <property type="match status" value="1"/>
</dbReference>
<evidence type="ECO:0000256" key="1">
    <source>
        <dbReference type="ARBA" id="ARBA00011069"/>
    </source>
</evidence>
<comment type="caution">
    <text evidence="3">The sequence shown here is derived from an EMBL/GenBank/DDBJ whole genome shotgun (WGS) entry which is preliminary data.</text>
</comment>
<dbReference type="EMBL" id="CAID01000009">
    <property type="protein sequence ID" value="CEF99206.1"/>
    <property type="molecule type" value="Genomic_DNA"/>
</dbReference>